<gene>
    <name evidence="2" type="ORF">PCOR1329_LOCUS70253</name>
</gene>
<feature type="region of interest" description="Disordered" evidence="1">
    <location>
        <begin position="345"/>
        <end position="418"/>
    </location>
</feature>
<comment type="caution">
    <text evidence="2">The sequence shown here is derived from an EMBL/GenBank/DDBJ whole genome shotgun (WGS) entry which is preliminary data.</text>
</comment>
<evidence type="ECO:0000256" key="1">
    <source>
        <dbReference type="SAM" id="MobiDB-lite"/>
    </source>
</evidence>
<protein>
    <recommendedName>
        <fullName evidence="4">RING-type E3 ubiquitin transferase</fullName>
    </recommendedName>
</protein>
<feature type="region of interest" description="Disordered" evidence="1">
    <location>
        <begin position="1"/>
        <end position="22"/>
    </location>
</feature>
<keyword evidence="3" id="KW-1185">Reference proteome</keyword>
<reference evidence="2" key="1">
    <citation type="submission" date="2023-10" db="EMBL/GenBank/DDBJ databases">
        <authorList>
            <person name="Chen Y."/>
            <person name="Shah S."/>
            <person name="Dougan E. K."/>
            <person name="Thang M."/>
            <person name="Chan C."/>
        </authorList>
    </citation>
    <scope>NUCLEOTIDE SEQUENCE [LARGE SCALE GENOMIC DNA]</scope>
</reference>
<evidence type="ECO:0000313" key="3">
    <source>
        <dbReference type="Proteomes" id="UP001189429"/>
    </source>
</evidence>
<proteinExistence type="predicted"/>
<name>A0ABN9WSR5_9DINO</name>
<feature type="compositionally biased region" description="Gly residues" evidence="1">
    <location>
        <begin position="364"/>
        <end position="378"/>
    </location>
</feature>
<dbReference type="Proteomes" id="UP001189429">
    <property type="component" value="Unassembled WGS sequence"/>
</dbReference>
<evidence type="ECO:0000313" key="2">
    <source>
        <dbReference type="EMBL" id="CAK0889831.1"/>
    </source>
</evidence>
<organism evidence="2 3">
    <name type="scientific">Prorocentrum cordatum</name>
    <dbReference type="NCBI Taxonomy" id="2364126"/>
    <lineage>
        <taxon>Eukaryota</taxon>
        <taxon>Sar</taxon>
        <taxon>Alveolata</taxon>
        <taxon>Dinophyceae</taxon>
        <taxon>Prorocentrales</taxon>
        <taxon>Prorocentraceae</taxon>
        <taxon>Prorocentrum</taxon>
    </lineage>
</organism>
<accession>A0ABN9WSR5</accession>
<feature type="region of interest" description="Disordered" evidence="1">
    <location>
        <begin position="113"/>
        <end position="156"/>
    </location>
</feature>
<evidence type="ECO:0008006" key="4">
    <source>
        <dbReference type="Google" id="ProtNLM"/>
    </source>
</evidence>
<feature type="compositionally biased region" description="Gly residues" evidence="1">
    <location>
        <begin position="137"/>
        <end position="146"/>
    </location>
</feature>
<sequence>PRWGQRPRGEAPAEGAPAEDDDRASAPLLARVWATLVELLPAARQVEAHAHFQQFFALLLEVLLLGPEVLDWALRAGGLDELVEFALQEDSEDSCPALDAALERAREWYEPSGLWGAPREGPPSGPAARELVLGTDGAPGGGGGAGPAEAASPDPSFEQQLFGEPGTAVELGPLWGALVALLGRDPARVGTRADALLVRLVRIGGATPAAGLQAGRLLQLLCAGDLVRSRAATCLVCERVDESESRAMRSALRMGTALVELSDGLCQQRTVYLLRSLLEWPTCSSIVDFTSVISFQILSIFAVLASLQLSEGLIIQNPVCSYSRGEKCSVMPEGDVQSWLVRPRSQSFAQAQGRRPKVARAAGGSSGRGRGRGHGGSDGGRDQSAGGSARGKGAHARTSDTIHGGGAPQQPAGQVSDIGLPRVHPEAQEKPEEDIGAPSFHCFYAILHVLENWSFADTPERRMRCSGVLKRLRIMLEKGAPAEALDLVFELLCLPTFDKPGKDAKNRLTYHLAGRTLLPDDVQLENQLLEALQSAERHPIKQTTPNEIPTAMLTYKREHHHDLEVFF</sequence>
<feature type="non-terminal residue" evidence="2">
    <location>
        <position position="1"/>
    </location>
</feature>
<dbReference type="EMBL" id="CAUYUJ010019270">
    <property type="protein sequence ID" value="CAK0889831.1"/>
    <property type="molecule type" value="Genomic_DNA"/>
</dbReference>